<dbReference type="Proteomes" id="UP000056968">
    <property type="component" value="Chromosome"/>
</dbReference>
<dbReference type="STRING" id="1332080.ATN00_04290"/>
<dbReference type="OrthoDB" id="5953925at2"/>
<dbReference type="EMBL" id="CP013264">
    <property type="protein sequence ID" value="ALR19642.1"/>
    <property type="molecule type" value="Genomic_DNA"/>
</dbReference>
<gene>
    <name evidence="2" type="ORF">ATN00_04290</name>
</gene>
<evidence type="ECO:0000313" key="3">
    <source>
        <dbReference type="Proteomes" id="UP000056968"/>
    </source>
</evidence>
<dbReference type="CDD" id="cd11541">
    <property type="entry name" value="NTP-PPase_u4"/>
    <property type="match status" value="1"/>
</dbReference>
<feature type="domain" description="MazG C-terminal" evidence="1">
    <location>
        <begin position="205"/>
        <end position="389"/>
    </location>
</feature>
<sequence>MSGDFEALTIDDYAKQAARTDQRSGKSTLGFSMLGLFGEAGSLLSEAKKKQRDATSYLGYADAVAEELGDVLWYLAAVARRSALALSDIAANAARGDDEWRAGGNGALSFHALQPAHIPLAKAPMPQFEHTLLALAGEVGVLVNGFQLGALTRDKAMLARQLAAVMRRLIQAANDSGVTIEAAAVKNLHKIFDRWPREKVYPAPSDSTMDPEEQLPRRMTIDVYERKVRGQTFVYQRSSGVYVGDRLTDNAVEPDDYRFHDVFHYAHVAVLGWSPVIRALLRLKRKSDPKLDDAEDGARAILIEEGVTSWIFGQAQQLRYFDKVKSGGLPLDMLKHVRQFVAGYESERCPLWLWEEAILQGYAAFRFLQKHRRGRVTIDFAHRRLRIKELPS</sequence>
<proteinExistence type="predicted"/>
<dbReference type="RefSeq" id="WP_062062572.1">
    <property type="nucleotide sequence ID" value="NZ_CP013264.1"/>
</dbReference>
<protein>
    <submittedName>
        <fullName evidence="2">Pyrophosphatase</fullName>
    </submittedName>
</protein>
<dbReference type="KEGG" id="sbd:ATN00_04290"/>
<dbReference type="InterPro" id="IPR041407">
    <property type="entry name" value="MazG_C"/>
</dbReference>
<dbReference type="AlphaFoldDB" id="A0A0S3EW45"/>
<dbReference type="InterPro" id="IPR011379">
    <property type="entry name" value="MazG-related_GP37"/>
</dbReference>
<accession>A0A0S3EW45</accession>
<name>A0A0S3EW45_9SPHN</name>
<keyword evidence="3" id="KW-1185">Reference proteome</keyword>
<dbReference type="SUPFAM" id="SSF101386">
    <property type="entry name" value="all-alpha NTP pyrophosphatases"/>
    <property type="match status" value="2"/>
</dbReference>
<reference evidence="2 3" key="1">
    <citation type="submission" date="2015-11" db="EMBL/GenBank/DDBJ databases">
        <title>A Two-component Flavoprotein Monooxygenase System MeaXY Responsible for para-Hydroxylation of 2-Methyl-6-ethylaniline and 2,6-Diethylaniline in Sphingobium baderi DE-13.</title>
        <authorList>
            <person name="Cheng M."/>
            <person name="Meng Q."/>
            <person name="Yang Y."/>
            <person name="Chu C."/>
            <person name="Yan X."/>
            <person name="He J."/>
            <person name="Li S."/>
        </authorList>
    </citation>
    <scope>NUCLEOTIDE SEQUENCE [LARGE SCALE GENOMIC DNA]</scope>
    <source>
        <strain evidence="2 3">DE-13</strain>
    </source>
</reference>
<dbReference type="Pfam" id="PF18722">
    <property type="entry name" value="MazG_C"/>
    <property type="match status" value="1"/>
</dbReference>
<evidence type="ECO:0000259" key="1">
    <source>
        <dbReference type="Pfam" id="PF18722"/>
    </source>
</evidence>
<evidence type="ECO:0000313" key="2">
    <source>
        <dbReference type="EMBL" id="ALR19642.1"/>
    </source>
</evidence>
<organism evidence="2 3">
    <name type="scientific">Sphingobium baderi</name>
    <dbReference type="NCBI Taxonomy" id="1332080"/>
    <lineage>
        <taxon>Bacteria</taxon>
        <taxon>Pseudomonadati</taxon>
        <taxon>Pseudomonadota</taxon>
        <taxon>Alphaproteobacteria</taxon>
        <taxon>Sphingomonadales</taxon>
        <taxon>Sphingomonadaceae</taxon>
        <taxon>Sphingobium</taxon>
    </lineage>
</organism>
<dbReference type="Gene3D" id="1.10.287.1080">
    <property type="entry name" value="MazG-like"/>
    <property type="match status" value="2"/>
</dbReference>